<reference evidence="2 3" key="1">
    <citation type="submission" date="2018-03" db="EMBL/GenBank/DDBJ databases">
        <title>Aquarubrobacter algicola gen. nov., sp. nov., a novel actinobacterium isolated from shallow eutrophic lake during the end of cyanobacterial harmful algal blooms.</title>
        <authorList>
            <person name="Chun S.J."/>
        </authorList>
    </citation>
    <scope>NUCLEOTIDE SEQUENCE [LARGE SCALE GENOMIC DNA]</scope>
    <source>
        <strain evidence="2 3">Seoho-28</strain>
    </source>
</reference>
<feature type="domain" description="Amine oxidase" evidence="1">
    <location>
        <begin position="10"/>
        <end position="277"/>
    </location>
</feature>
<dbReference type="Gene3D" id="3.90.660.20">
    <property type="entry name" value="Protoporphyrinogen oxidase, mitochondrial, domain 2"/>
    <property type="match status" value="1"/>
</dbReference>
<sequence length="422" mass="46755">MHIAIIGTGISGLTAAHHLHAEHGLTLFEAGPYVGGHTNTVHVETDAGAWDIDTGFIVCNDRTYPNFLAMMDELGVARRETHMGFSVTAEGEDFEYAGTPKGLFCQPRNAVRPAFLRMIRDLLRFNKELAAIVADPTDLRGDLSLLAFLRAGGYSDFFRDRLIVPQASAVWSAEPDQLDAFPIRFMAQFFANHGMLSFRDRPTWMTIAGGSQTYVRAITARLERPVRTSTPVASVRRFDTHVEVTPVGGEPERFDEVILACHADQALAILGDDATPLERELLACFPYQPNEAVLHTDTRMLPRRHAARQAWNFHLLDEPQARTTVTYGMNHLMGLDAPHDFCVTLNLTDRIDPAKIVEVIQYAHPVFTPEGVAAQARHGEISGVRRTHFCGAYWRWGFHEDGVFSALQALPGVGRSQVGSPA</sequence>
<dbReference type="InterPro" id="IPR002937">
    <property type="entry name" value="Amino_oxidase"/>
</dbReference>
<proteinExistence type="predicted"/>
<dbReference type="RefSeq" id="WP_107571330.1">
    <property type="nucleotide sequence ID" value="NZ_PYYB01000005.1"/>
</dbReference>
<gene>
    <name evidence="2" type="ORF">C7Y72_21895</name>
</gene>
<dbReference type="InterPro" id="IPR036188">
    <property type="entry name" value="FAD/NAD-bd_sf"/>
</dbReference>
<dbReference type="Gene3D" id="1.10.3110.10">
    <property type="entry name" value="protoporphyrinogen ix oxidase, domain 3"/>
    <property type="match status" value="1"/>
</dbReference>
<evidence type="ECO:0000259" key="1">
    <source>
        <dbReference type="Pfam" id="PF01593"/>
    </source>
</evidence>
<dbReference type="InterPro" id="IPR050464">
    <property type="entry name" value="Zeta_carotene_desat/Oxidored"/>
</dbReference>
<name>A0A2T4UBX2_9ACTN</name>
<dbReference type="GO" id="GO:0016491">
    <property type="term" value="F:oxidoreductase activity"/>
    <property type="evidence" value="ECO:0007669"/>
    <property type="project" value="InterPro"/>
</dbReference>
<dbReference type="Pfam" id="PF01593">
    <property type="entry name" value="Amino_oxidase"/>
    <property type="match status" value="1"/>
</dbReference>
<protein>
    <submittedName>
        <fullName evidence="2">FAD-dependent oxidoreductase</fullName>
    </submittedName>
</protein>
<dbReference type="PANTHER" id="PTHR42923">
    <property type="entry name" value="PROTOPORPHYRINOGEN OXIDASE"/>
    <property type="match status" value="1"/>
</dbReference>
<dbReference type="Gene3D" id="3.50.50.60">
    <property type="entry name" value="FAD/NAD(P)-binding domain"/>
    <property type="match status" value="1"/>
</dbReference>
<dbReference type="Proteomes" id="UP000240739">
    <property type="component" value="Unassembled WGS sequence"/>
</dbReference>
<dbReference type="OrthoDB" id="20837at2"/>
<organism evidence="2 3">
    <name type="scientific">Paraconexibacter algicola</name>
    <dbReference type="NCBI Taxonomy" id="2133960"/>
    <lineage>
        <taxon>Bacteria</taxon>
        <taxon>Bacillati</taxon>
        <taxon>Actinomycetota</taxon>
        <taxon>Thermoleophilia</taxon>
        <taxon>Solirubrobacterales</taxon>
        <taxon>Paraconexibacteraceae</taxon>
        <taxon>Paraconexibacter</taxon>
    </lineage>
</organism>
<dbReference type="EMBL" id="PYYB01000005">
    <property type="protein sequence ID" value="PTL54388.1"/>
    <property type="molecule type" value="Genomic_DNA"/>
</dbReference>
<accession>A0A2T4UBX2</accession>
<evidence type="ECO:0000313" key="3">
    <source>
        <dbReference type="Proteomes" id="UP000240739"/>
    </source>
</evidence>
<dbReference type="AlphaFoldDB" id="A0A2T4UBX2"/>
<comment type="caution">
    <text evidence="2">The sequence shown here is derived from an EMBL/GenBank/DDBJ whole genome shotgun (WGS) entry which is preliminary data.</text>
</comment>
<dbReference type="PANTHER" id="PTHR42923:SF17">
    <property type="entry name" value="AMINE OXIDASE DOMAIN-CONTAINING PROTEIN"/>
    <property type="match status" value="1"/>
</dbReference>
<evidence type="ECO:0000313" key="2">
    <source>
        <dbReference type="EMBL" id="PTL54388.1"/>
    </source>
</evidence>
<dbReference type="SUPFAM" id="SSF51905">
    <property type="entry name" value="FAD/NAD(P)-binding domain"/>
    <property type="match status" value="1"/>
</dbReference>
<keyword evidence="3" id="KW-1185">Reference proteome</keyword>